<dbReference type="CDD" id="cd13957">
    <property type="entry name" value="PT_UbiA_Cox10"/>
    <property type="match status" value="1"/>
</dbReference>
<comment type="miscellaneous">
    <text evidence="14">Carbon 2 of the heme B porphyrin ring is defined according to the Fischer nomenclature.</text>
</comment>
<comment type="catalytic activity">
    <reaction evidence="13 14">
        <text>heme b + (2E,6E)-farnesyl diphosphate + H2O = Fe(II)-heme o + diphosphate</text>
        <dbReference type="Rhea" id="RHEA:28070"/>
        <dbReference type="ChEBI" id="CHEBI:15377"/>
        <dbReference type="ChEBI" id="CHEBI:33019"/>
        <dbReference type="ChEBI" id="CHEBI:60344"/>
        <dbReference type="ChEBI" id="CHEBI:60530"/>
        <dbReference type="ChEBI" id="CHEBI:175763"/>
        <dbReference type="EC" id="2.5.1.141"/>
    </reaction>
</comment>
<dbReference type="InterPro" id="IPR044878">
    <property type="entry name" value="UbiA_sf"/>
</dbReference>
<dbReference type="InterPro" id="IPR030470">
    <property type="entry name" value="UbiA_prenylTrfase_CS"/>
</dbReference>
<dbReference type="NCBIfam" id="TIGR01473">
    <property type="entry name" value="cyoE_ctaB"/>
    <property type="match status" value="1"/>
</dbReference>
<evidence type="ECO:0000256" key="1">
    <source>
        <dbReference type="ARBA" id="ARBA00004651"/>
    </source>
</evidence>
<evidence type="ECO:0000256" key="7">
    <source>
        <dbReference type="ARBA" id="ARBA00022989"/>
    </source>
</evidence>
<evidence type="ECO:0000256" key="2">
    <source>
        <dbReference type="ARBA" id="ARBA00004919"/>
    </source>
</evidence>
<dbReference type="EMBL" id="LNTU01000001">
    <property type="protein sequence ID" value="KXF78374.1"/>
    <property type="molecule type" value="Genomic_DNA"/>
</dbReference>
<keyword evidence="9 14" id="KW-0472">Membrane</keyword>
<evidence type="ECO:0000256" key="3">
    <source>
        <dbReference type="ARBA" id="ARBA00012292"/>
    </source>
</evidence>
<feature type="transmembrane region" description="Helical" evidence="14">
    <location>
        <begin position="281"/>
        <end position="300"/>
    </location>
</feature>
<dbReference type="Pfam" id="PF01040">
    <property type="entry name" value="UbiA"/>
    <property type="match status" value="1"/>
</dbReference>
<feature type="transmembrane region" description="Helical" evidence="14">
    <location>
        <begin position="55"/>
        <end position="77"/>
    </location>
</feature>
<comment type="pathway">
    <text evidence="2 14">Porphyrin-containing compound metabolism; heme O biosynthesis; heme O from protoheme: step 1/1.</text>
</comment>
<keyword evidence="16" id="KW-1185">Reference proteome</keyword>
<comment type="caution">
    <text evidence="15">The sequence shown here is derived from an EMBL/GenBank/DDBJ whole genome shotgun (WGS) entry which is preliminary data.</text>
</comment>
<evidence type="ECO:0000256" key="13">
    <source>
        <dbReference type="ARBA" id="ARBA00047690"/>
    </source>
</evidence>
<evidence type="ECO:0000256" key="11">
    <source>
        <dbReference type="ARBA" id="ARBA00040810"/>
    </source>
</evidence>
<dbReference type="InterPro" id="IPR000537">
    <property type="entry name" value="UbiA_prenyltransferase"/>
</dbReference>
<feature type="transmembrane region" description="Helical" evidence="14">
    <location>
        <begin position="224"/>
        <end position="243"/>
    </location>
</feature>
<feature type="transmembrane region" description="Helical" evidence="14">
    <location>
        <begin position="128"/>
        <end position="145"/>
    </location>
</feature>
<evidence type="ECO:0000256" key="5">
    <source>
        <dbReference type="ARBA" id="ARBA00022679"/>
    </source>
</evidence>
<evidence type="ECO:0000256" key="9">
    <source>
        <dbReference type="ARBA" id="ARBA00023136"/>
    </source>
</evidence>
<dbReference type="STRING" id="1494590.ATN84_00790"/>
<feature type="transmembrane region" description="Helical" evidence="14">
    <location>
        <begin position="103"/>
        <end position="122"/>
    </location>
</feature>
<feature type="transmembrane region" description="Helical" evidence="14">
    <location>
        <begin position="249"/>
        <end position="269"/>
    </location>
</feature>
<reference evidence="15 16" key="1">
    <citation type="submission" date="2015-11" db="EMBL/GenBank/DDBJ databases">
        <title>Draft genome sequence of Paramesorhizobium deserti A-3-E, a strain highly resistant to diverse beta-lactam antibiotics.</title>
        <authorList>
            <person name="Lv R."/>
            <person name="Yang X."/>
            <person name="Fang N."/>
            <person name="Guo J."/>
            <person name="Luo X."/>
            <person name="Peng F."/>
            <person name="Yang R."/>
            <person name="Cui Y."/>
            <person name="Fang C."/>
            <person name="Song Y."/>
        </authorList>
    </citation>
    <scope>NUCLEOTIDE SEQUENCE [LARGE SCALE GENOMIC DNA]</scope>
    <source>
        <strain evidence="15 16">A-3-E</strain>
    </source>
</reference>
<evidence type="ECO:0000256" key="12">
    <source>
        <dbReference type="ARBA" id="ARBA00042475"/>
    </source>
</evidence>
<dbReference type="GO" id="GO:0008495">
    <property type="term" value="F:protoheme IX farnesyltransferase activity"/>
    <property type="evidence" value="ECO:0007669"/>
    <property type="project" value="UniProtKB-UniRule"/>
</dbReference>
<comment type="similarity">
    <text evidence="14">Belongs to the UbiA prenyltransferase family. Protoheme IX farnesyltransferase subfamily.</text>
</comment>
<gene>
    <name evidence="14" type="primary">ctaB</name>
    <name evidence="15" type="ORF">ATN84_00790</name>
</gene>
<evidence type="ECO:0000256" key="8">
    <source>
        <dbReference type="ARBA" id="ARBA00023133"/>
    </source>
</evidence>
<dbReference type="HAMAP" id="MF_00154">
    <property type="entry name" value="CyoE_CtaB"/>
    <property type="match status" value="1"/>
</dbReference>
<feature type="transmembrane region" description="Helical" evidence="14">
    <location>
        <begin position="32"/>
        <end position="49"/>
    </location>
</feature>
<proteinExistence type="inferred from homology"/>
<dbReference type="EC" id="2.5.1.141" evidence="3 14"/>
<evidence type="ECO:0000313" key="16">
    <source>
        <dbReference type="Proteomes" id="UP000070107"/>
    </source>
</evidence>
<keyword evidence="5 14" id="KW-0808">Transferase</keyword>
<evidence type="ECO:0000256" key="10">
    <source>
        <dbReference type="ARBA" id="ARBA00030253"/>
    </source>
</evidence>
<keyword evidence="4 14" id="KW-1003">Cell membrane</keyword>
<organism evidence="15 16">
    <name type="scientific">Paramesorhizobium deserti</name>
    <dbReference type="NCBI Taxonomy" id="1494590"/>
    <lineage>
        <taxon>Bacteria</taxon>
        <taxon>Pseudomonadati</taxon>
        <taxon>Pseudomonadota</taxon>
        <taxon>Alphaproteobacteria</taxon>
        <taxon>Hyphomicrobiales</taxon>
        <taxon>Phyllobacteriaceae</taxon>
        <taxon>Paramesorhizobium</taxon>
    </lineage>
</organism>
<dbReference type="Gene3D" id="1.10.357.140">
    <property type="entry name" value="UbiA prenyltransferase"/>
    <property type="match status" value="1"/>
</dbReference>
<sequence>MALVEQNRNGENAARLSEARASDYIALLKPRVMSLVVFTGFVGLLVAPGHMNPVLAVIAILCIAVGAGASGALNMWYDADIDAVMKRTRNRPIPAGVVSREEVLVFGLVLSVFSVMTLGLFVNWLSGALLAFTIFFYVVIYTMWLKRSTPQNIVIGGAAGAFPPMIGWTAATGMVSWESVVLFLIIFLWTPPHFWALSLFTTNDYAAARIPMMPNVRGEASTRLQILVYTLIVAPVGVLPWVMGFAGPVYGVVSTALGLAFVAHAWQLWRAPSAEAALKRAKALFGFSLLYLFGLFAVLFCETLAQRAWTWIGI</sequence>
<keyword evidence="7 14" id="KW-1133">Transmembrane helix</keyword>
<accession>A0A135HYT4</accession>
<comment type="subcellular location">
    <subcellularLocation>
        <location evidence="1 14">Cell membrane</location>
        <topology evidence="1 14">Multi-pass membrane protein</topology>
    </subcellularLocation>
</comment>
<name>A0A135HYT4_9HYPH</name>
<dbReference type="UniPathway" id="UPA00834">
    <property type="reaction ID" value="UER00712"/>
</dbReference>
<dbReference type="FunFam" id="1.10.357.140:FF:000001">
    <property type="entry name" value="Protoheme IX farnesyltransferase"/>
    <property type="match status" value="1"/>
</dbReference>
<evidence type="ECO:0000313" key="15">
    <source>
        <dbReference type="EMBL" id="KXF78374.1"/>
    </source>
</evidence>
<evidence type="ECO:0000256" key="14">
    <source>
        <dbReference type="HAMAP-Rule" id="MF_00154"/>
    </source>
</evidence>
<dbReference type="PANTHER" id="PTHR43448:SF7">
    <property type="entry name" value="4-HYDROXYBENZOATE SOLANESYLTRANSFERASE"/>
    <property type="match status" value="1"/>
</dbReference>
<dbReference type="NCBIfam" id="NF003349">
    <property type="entry name" value="PRK04375.1-2"/>
    <property type="match status" value="1"/>
</dbReference>
<dbReference type="PANTHER" id="PTHR43448">
    <property type="entry name" value="PROTOHEME IX FARNESYLTRANSFERASE, MITOCHONDRIAL"/>
    <property type="match status" value="1"/>
</dbReference>
<comment type="function">
    <text evidence="14">Converts heme B (protoheme IX) to heme O by substitution of the vinyl group on carbon 2 of heme B porphyrin ring with a hydroxyethyl farnesyl side group.</text>
</comment>
<protein>
    <recommendedName>
        <fullName evidence="11 14">Protoheme IX farnesyltransferase</fullName>
        <ecNumber evidence="3 14">2.5.1.141</ecNumber>
    </recommendedName>
    <alternativeName>
        <fullName evidence="12 14">Heme B farnesyltransferase</fullName>
    </alternativeName>
    <alternativeName>
        <fullName evidence="10 14">Heme O synthase</fullName>
    </alternativeName>
</protein>
<dbReference type="GO" id="GO:0048034">
    <property type="term" value="P:heme O biosynthetic process"/>
    <property type="evidence" value="ECO:0007669"/>
    <property type="project" value="UniProtKB-UniRule"/>
</dbReference>
<keyword evidence="6 14" id="KW-0812">Transmembrane</keyword>
<dbReference type="GO" id="GO:0005886">
    <property type="term" value="C:plasma membrane"/>
    <property type="evidence" value="ECO:0007669"/>
    <property type="project" value="UniProtKB-SubCell"/>
</dbReference>
<dbReference type="PROSITE" id="PS00943">
    <property type="entry name" value="UBIA"/>
    <property type="match status" value="1"/>
</dbReference>
<evidence type="ECO:0000256" key="6">
    <source>
        <dbReference type="ARBA" id="ARBA00022692"/>
    </source>
</evidence>
<dbReference type="Proteomes" id="UP000070107">
    <property type="component" value="Unassembled WGS sequence"/>
</dbReference>
<dbReference type="RefSeq" id="WP_068879644.1">
    <property type="nucleotide sequence ID" value="NZ_LNTU01000001.1"/>
</dbReference>
<dbReference type="OrthoDB" id="9814417at2"/>
<dbReference type="InterPro" id="IPR006369">
    <property type="entry name" value="Protohaem_IX_farnesylTrfase"/>
</dbReference>
<keyword evidence="8 14" id="KW-0350">Heme biosynthesis</keyword>
<evidence type="ECO:0000256" key="4">
    <source>
        <dbReference type="ARBA" id="ARBA00022475"/>
    </source>
</evidence>
<dbReference type="AlphaFoldDB" id="A0A135HYT4"/>